<evidence type="ECO:0000256" key="1">
    <source>
        <dbReference type="SAM" id="MobiDB-lite"/>
    </source>
</evidence>
<dbReference type="AlphaFoldDB" id="A0AAV2B5H9"/>
<dbReference type="EMBL" id="CAXIEN010000283">
    <property type="protein sequence ID" value="CAL1291476.1"/>
    <property type="molecule type" value="Genomic_DNA"/>
</dbReference>
<evidence type="ECO:0000313" key="2">
    <source>
        <dbReference type="EMBL" id="CAL1291476.1"/>
    </source>
</evidence>
<name>A0AAV2B5H9_9ARAC</name>
<accession>A0AAV2B5H9</accession>
<feature type="region of interest" description="Disordered" evidence="1">
    <location>
        <begin position="60"/>
        <end position="105"/>
    </location>
</feature>
<dbReference type="Proteomes" id="UP001497382">
    <property type="component" value="Unassembled WGS sequence"/>
</dbReference>
<gene>
    <name evidence="2" type="ORF">LARSCL_LOCUS17108</name>
</gene>
<evidence type="ECO:0000313" key="3">
    <source>
        <dbReference type="Proteomes" id="UP001497382"/>
    </source>
</evidence>
<proteinExistence type="predicted"/>
<reference evidence="2 3" key="1">
    <citation type="submission" date="2024-04" db="EMBL/GenBank/DDBJ databases">
        <authorList>
            <person name="Rising A."/>
            <person name="Reimegard J."/>
            <person name="Sonavane S."/>
            <person name="Akerstrom W."/>
            <person name="Nylinder S."/>
            <person name="Hedman E."/>
            <person name="Kallberg Y."/>
        </authorList>
    </citation>
    <scope>NUCLEOTIDE SEQUENCE [LARGE SCALE GENOMIC DNA]</scope>
</reference>
<sequence>MGSCPIAELLCIRISASEDILAQREQRPVAHWRLCVHWQQIYNLQHYQGRQRHLLLCGRQRSRQRQSTEHRGRSRIPTVRHHRETSLRPGPPVRSDSRMPRRSLPVSLHYVDKRWHPVER</sequence>
<comment type="caution">
    <text evidence="2">The sequence shown here is derived from an EMBL/GenBank/DDBJ whole genome shotgun (WGS) entry which is preliminary data.</text>
</comment>
<organism evidence="2 3">
    <name type="scientific">Larinioides sclopetarius</name>
    <dbReference type="NCBI Taxonomy" id="280406"/>
    <lineage>
        <taxon>Eukaryota</taxon>
        <taxon>Metazoa</taxon>
        <taxon>Ecdysozoa</taxon>
        <taxon>Arthropoda</taxon>
        <taxon>Chelicerata</taxon>
        <taxon>Arachnida</taxon>
        <taxon>Araneae</taxon>
        <taxon>Araneomorphae</taxon>
        <taxon>Entelegynae</taxon>
        <taxon>Araneoidea</taxon>
        <taxon>Araneidae</taxon>
        <taxon>Larinioides</taxon>
    </lineage>
</organism>
<feature type="compositionally biased region" description="Basic residues" evidence="1">
    <location>
        <begin position="72"/>
        <end position="83"/>
    </location>
</feature>
<keyword evidence="3" id="KW-1185">Reference proteome</keyword>
<protein>
    <submittedName>
        <fullName evidence="2">Uncharacterized protein</fullName>
    </submittedName>
</protein>